<protein>
    <submittedName>
        <fullName evidence="2">Uncharacterized protein</fullName>
    </submittedName>
</protein>
<keyword evidence="3" id="KW-1185">Reference proteome</keyword>
<dbReference type="Proteomes" id="UP000257109">
    <property type="component" value="Unassembled WGS sequence"/>
</dbReference>
<organism evidence="2 3">
    <name type="scientific">Mucuna pruriens</name>
    <name type="common">Velvet bean</name>
    <name type="synonym">Dolichos pruriens</name>
    <dbReference type="NCBI Taxonomy" id="157652"/>
    <lineage>
        <taxon>Eukaryota</taxon>
        <taxon>Viridiplantae</taxon>
        <taxon>Streptophyta</taxon>
        <taxon>Embryophyta</taxon>
        <taxon>Tracheophyta</taxon>
        <taxon>Spermatophyta</taxon>
        <taxon>Magnoliopsida</taxon>
        <taxon>eudicotyledons</taxon>
        <taxon>Gunneridae</taxon>
        <taxon>Pentapetalae</taxon>
        <taxon>rosids</taxon>
        <taxon>fabids</taxon>
        <taxon>Fabales</taxon>
        <taxon>Fabaceae</taxon>
        <taxon>Papilionoideae</taxon>
        <taxon>50 kb inversion clade</taxon>
        <taxon>NPAAA clade</taxon>
        <taxon>indigoferoid/millettioid clade</taxon>
        <taxon>Phaseoleae</taxon>
        <taxon>Mucuna</taxon>
    </lineage>
</organism>
<accession>A0A371GHN7</accession>
<feature type="compositionally biased region" description="Polar residues" evidence="1">
    <location>
        <begin position="85"/>
        <end position="94"/>
    </location>
</feature>
<evidence type="ECO:0000256" key="1">
    <source>
        <dbReference type="SAM" id="MobiDB-lite"/>
    </source>
</evidence>
<comment type="caution">
    <text evidence="2">The sequence shown here is derived from an EMBL/GenBank/DDBJ whole genome shotgun (WGS) entry which is preliminary data.</text>
</comment>
<evidence type="ECO:0000313" key="3">
    <source>
        <dbReference type="Proteomes" id="UP000257109"/>
    </source>
</evidence>
<gene>
    <name evidence="2" type="ORF">CR513_28102</name>
</gene>
<reference evidence="2" key="1">
    <citation type="submission" date="2018-05" db="EMBL/GenBank/DDBJ databases">
        <title>Draft genome of Mucuna pruriens seed.</title>
        <authorList>
            <person name="Nnadi N.E."/>
            <person name="Vos R."/>
            <person name="Hasami M.H."/>
            <person name="Devisetty U.K."/>
            <person name="Aguiy J.C."/>
        </authorList>
    </citation>
    <scope>NUCLEOTIDE SEQUENCE [LARGE SCALE GENOMIC DNA]</scope>
    <source>
        <strain evidence="2">JCA_2017</strain>
    </source>
</reference>
<dbReference type="AlphaFoldDB" id="A0A371GHN7"/>
<sequence length="142" mass="16454">MSLLNNKESLMETKRTKLLISSEDNTTKEKKKGFIIGSCGVKVDEEKVKVIQDRPTPKTMSEILNENFFKPYMRRNVYHICERTLNPSGPMSSQSKKRLTSRLARLQRPKLGPRGEKSQTSPLMKEAYADSVYFHRERSPKF</sequence>
<feature type="region of interest" description="Disordered" evidence="1">
    <location>
        <begin position="84"/>
        <end position="122"/>
    </location>
</feature>
<name>A0A371GHN7_MUCPR</name>
<dbReference type="EMBL" id="QJKJ01005501">
    <property type="protein sequence ID" value="RDX90075.1"/>
    <property type="molecule type" value="Genomic_DNA"/>
</dbReference>
<evidence type="ECO:0000313" key="2">
    <source>
        <dbReference type="EMBL" id="RDX90075.1"/>
    </source>
</evidence>
<proteinExistence type="predicted"/>
<feature type="non-terminal residue" evidence="2">
    <location>
        <position position="1"/>
    </location>
</feature>
<feature type="compositionally biased region" description="Basic residues" evidence="1">
    <location>
        <begin position="95"/>
        <end position="108"/>
    </location>
</feature>